<feature type="domain" description="F-box" evidence="1">
    <location>
        <begin position="27"/>
        <end position="67"/>
    </location>
</feature>
<evidence type="ECO:0000259" key="1">
    <source>
        <dbReference type="SMART" id="SM00256"/>
    </source>
</evidence>
<dbReference type="Proteomes" id="UP000504610">
    <property type="component" value="Chromosome 4"/>
</dbReference>
<dbReference type="InterPro" id="IPR017451">
    <property type="entry name" value="F-box-assoc_interact_dom"/>
</dbReference>
<dbReference type="PANTHER" id="PTHR31111:SF68">
    <property type="entry name" value="F-BOX DOMAIN-CONTAINING PROTEIN"/>
    <property type="match status" value="1"/>
</dbReference>
<dbReference type="InterPro" id="IPR013187">
    <property type="entry name" value="F-box-assoc_dom_typ3"/>
</dbReference>
<dbReference type="InterPro" id="IPR036047">
    <property type="entry name" value="F-box-like_dom_sf"/>
</dbReference>
<dbReference type="AlphaFoldDB" id="A0A6J0NDF2"/>
<dbReference type="PANTHER" id="PTHR31111">
    <property type="entry name" value="BNAA05G37150D PROTEIN-RELATED"/>
    <property type="match status" value="1"/>
</dbReference>
<organism evidence="2 3">
    <name type="scientific">Raphanus sativus</name>
    <name type="common">Radish</name>
    <name type="synonym">Raphanus raphanistrum var. sativus</name>
    <dbReference type="NCBI Taxonomy" id="3726"/>
    <lineage>
        <taxon>Eukaryota</taxon>
        <taxon>Viridiplantae</taxon>
        <taxon>Streptophyta</taxon>
        <taxon>Embryophyta</taxon>
        <taxon>Tracheophyta</taxon>
        <taxon>Spermatophyta</taxon>
        <taxon>Magnoliopsida</taxon>
        <taxon>eudicotyledons</taxon>
        <taxon>Gunneridae</taxon>
        <taxon>Pentapetalae</taxon>
        <taxon>rosids</taxon>
        <taxon>malvids</taxon>
        <taxon>Brassicales</taxon>
        <taxon>Brassicaceae</taxon>
        <taxon>Brassiceae</taxon>
        <taxon>Raphanus</taxon>
    </lineage>
</organism>
<dbReference type="InterPro" id="IPR001810">
    <property type="entry name" value="F-box_dom"/>
</dbReference>
<reference evidence="3" key="2">
    <citation type="submission" date="2025-08" db="UniProtKB">
        <authorList>
            <consortium name="RefSeq"/>
        </authorList>
    </citation>
    <scope>IDENTIFICATION</scope>
    <source>
        <tissue evidence="3">Leaf</tissue>
    </source>
</reference>
<dbReference type="NCBIfam" id="TIGR01640">
    <property type="entry name" value="F_box_assoc_1"/>
    <property type="match status" value="1"/>
</dbReference>
<sequence length="403" mass="46523">MEIQKGKLSKRKIFDDLSTSRGKSDSIPLDLIPEILKDFPVKTLVRFISVSKPWSSIIRNRDFVKSYLIKSSTRPQSLIFTFKSRRHGKHFFFSSSQHQDGDESSLSSVATYHMTCHSQPYTAITPSVHGLICYGPPSKLMVYNPSTRRSIALPNVDAHRIRMYHYLGYDPIDGDYKMLCMSRGMHARRGRGLAHKIQVLTLGDGSSWRMIENCPPPHSPESPHICIDGVLYYGAYLDLGSRKLTKDHAVMSFDVRSEKFELIRLPPGRATQFTRMIRYNGKVALMLSDRFRSYPGRIEMWVLEDAAKHEWSNQNFVLPHLADRNTMFQVFCAIDDDADEFVLAPETLRAPPFYVFYYDAKKKSMRRVDIEGIIERDIQFWDVDSNRRTISIFPGQVENLMFL</sequence>
<name>A0A6J0NDF2_RAPSA</name>
<dbReference type="KEGG" id="rsz:108853602"/>
<dbReference type="Pfam" id="PF00646">
    <property type="entry name" value="F-box"/>
    <property type="match status" value="1"/>
</dbReference>
<dbReference type="OrthoDB" id="1102644at2759"/>
<accession>A0A6J0NDF2</accession>
<gene>
    <name evidence="3" type="primary">LOC108853602</name>
</gene>
<dbReference type="GeneID" id="108853602"/>
<keyword evidence="2" id="KW-1185">Reference proteome</keyword>
<dbReference type="Pfam" id="PF08268">
    <property type="entry name" value="FBA_3"/>
    <property type="match status" value="1"/>
</dbReference>
<dbReference type="SUPFAM" id="SSF81383">
    <property type="entry name" value="F-box domain"/>
    <property type="match status" value="1"/>
</dbReference>
<reference evidence="2" key="1">
    <citation type="journal article" date="2019" name="Database">
        <title>The radish genome database (RadishGD): an integrated information resource for radish genomics.</title>
        <authorList>
            <person name="Yu H.J."/>
            <person name="Baek S."/>
            <person name="Lee Y.J."/>
            <person name="Cho A."/>
            <person name="Mun J.H."/>
        </authorList>
    </citation>
    <scope>NUCLEOTIDE SEQUENCE [LARGE SCALE GENOMIC DNA]</scope>
    <source>
        <strain evidence="2">cv. WK10039</strain>
    </source>
</reference>
<dbReference type="RefSeq" id="XP_018482514.1">
    <property type="nucleotide sequence ID" value="XM_018627012.1"/>
</dbReference>
<evidence type="ECO:0000313" key="2">
    <source>
        <dbReference type="Proteomes" id="UP000504610"/>
    </source>
</evidence>
<evidence type="ECO:0000313" key="3">
    <source>
        <dbReference type="RefSeq" id="XP_018482514.1"/>
    </source>
</evidence>
<protein>
    <submittedName>
        <fullName evidence="3">F-box protein At2g21930</fullName>
    </submittedName>
</protein>
<proteinExistence type="predicted"/>
<dbReference type="SMART" id="SM00256">
    <property type="entry name" value="FBOX"/>
    <property type="match status" value="1"/>
</dbReference>